<evidence type="ECO:0000313" key="2">
    <source>
        <dbReference type="Proteomes" id="UP001055072"/>
    </source>
</evidence>
<accession>A0ACB8UE26</accession>
<dbReference type="Proteomes" id="UP001055072">
    <property type="component" value="Unassembled WGS sequence"/>
</dbReference>
<name>A0ACB8UE26_9APHY</name>
<evidence type="ECO:0000313" key="1">
    <source>
        <dbReference type="EMBL" id="KAI0092525.1"/>
    </source>
</evidence>
<organism evidence="1 2">
    <name type="scientific">Irpex rosettiformis</name>
    <dbReference type="NCBI Taxonomy" id="378272"/>
    <lineage>
        <taxon>Eukaryota</taxon>
        <taxon>Fungi</taxon>
        <taxon>Dikarya</taxon>
        <taxon>Basidiomycota</taxon>
        <taxon>Agaricomycotina</taxon>
        <taxon>Agaricomycetes</taxon>
        <taxon>Polyporales</taxon>
        <taxon>Irpicaceae</taxon>
        <taxon>Irpex</taxon>
    </lineage>
</organism>
<sequence>MPRIRKKTSKRGTTNQREKIKHKAAETRKKRKKETKKNTQWKSKHKQDPGIPNNLPYKDQILAEVAEKRRQAEEARQLKKEQKKALKASTGAEKDAADVEDEASEGENVSGYIGVSALRASGSSKRKAVEKDVEDKMEVDEEVIEVIDSELGSLKEVLDEADVVVEVLDARDPLAYHSQHLEDLVKANEGQKLLLILNKIDAISRESLSSWSTHLRTRYPTLLFRSASAFLPTFDGVSSVQSKGKGKVRTDDALGLESILSILGQYASSRPSDSDKPLTIAIVGYTNVGKSSLVNSFLRSAALPIYQLNSSTINDRPTTTANAQEVTLEAEGKKIRVIDTPGYSWRPSSTSDSADLAEAVRARDILIRNKGRIERLKDPEPVVHNIVTRASQEDLMLFYNLPAFVRDDTDAFLKALARSSGLIKKGGILDTTGASRITLRDWSIGKFPRYTIPNGNASEQSTVETTDSHLASLYAADEKVLSTLLTRRELRASSGLVRMKPLDTEERKLAVEEKWVGGEGSDDSNEDGLGAEEDEDAEEDDDEEDEEVNDEDEEPEPPASKRKRGLAKEASARPTKKVAFSAEPKDTKQARRAAGARGSLLGKAQKAPGPEKFASKTRVAKAAKVAEKVKTIAAKKAANTPSKKPAAAAESDRGDDAYDFGKFF</sequence>
<reference evidence="1" key="1">
    <citation type="journal article" date="2021" name="Environ. Microbiol.">
        <title>Gene family expansions and transcriptome signatures uncover fungal adaptations to wood decay.</title>
        <authorList>
            <person name="Hage H."/>
            <person name="Miyauchi S."/>
            <person name="Viragh M."/>
            <person name="Drula E."/>
            <person name="Min B."/>
            <person name="Chaduli D."/>
            <person name="Navarro D."/>
            <person name="Favel A."/>
            <person name="Norest M."/>
            <person name="Lesage-Meessen L."/>
            <person name="Balint B."/>
            <person name="Merenyi Z."/>
            <person name="de Eugenio L."/>
            <person name="Morin E."/>
            <person name="Martinez A.T."/>
            <person name="Baldrian P."/>
            <person name="Stursova M."/>
            <person name="Martinez M.J."/>
            <person name="Novotny C."/>
            <person name="Magnuson J.K."/>
            <person name="Spatafora J.W."/>
            <person name="Maurice S."/>
            <person name="Pangilinan J."/>
            <person name="Andreopoulos W."/>
            <person name="LaButti K."/>
            <person name="Hundley H."/>
            <person name="Na H."/>
            <person name="Kuo A."/>
            <person name="Barry K."/>
            <person name="Lipzen A."/>
            <person name="Henrissat B."/>
            <person name="Riley R."/>
            <person name="Ahrendt S."/>
            <person name="Nagy L.G."/>
            <person name="Grigoriev I.V."/>
            <person name="Martin F."/>
            <person name="Rosso M.N."/>
        </authorList>
    </citation>
    <scope>NUCLEOTIDE SEQUENCE</scope>
    <source>
        <strain evidence="1">CBS 384.51</strain>
    </source>
</reference>
<keyword evidence="1" id="KW-0378">Hydrolase</keyword>
<dbReference type="EMBL" id="MU274903">
    <property type="protein sequence ID" value="KAI0092525.1"/>
    <property type="molecule type" value="Genomic_DNA"/>
</dbReference>
<comment type="caution">
    <text evidence="1">The sequence shown here is derived from an EMBL/GenBank/DDBJ whole genome shotgun (WGS) entry which is preliminary data.</text>
</comment>
<protein>
    <submittedName>
        <fullName evidence="1">P-loop containing nucleoside triphosphate hydrolase protein</fullName>
    </submittedName>
</protein>
<gene>
    <name evidence="1" type="ORF">BDY19DRAFT_990242</name>
</gene>
<proteinExistence type="predicted"/>
<keyword evidence="2" id="KW-1185">Reference proteome</keyword>